<sequence length="205" mass="22711">MVDHSYSSDRVRHRWKDHCYFSFAKKTPKVVLEKSGILQPEFLPRSLDHTYVKLSPVAVALTCGQDEQICGADPRPSLMVWAALPAVIGQDHSYGCGGFCAAPTNSADASLIVWTNTPSSSSDLDYGGVALYAMDGRDGQTFGGGDGMGGEGAEGGQTRMLKQGIYLQRVMERRHTSHHDHTYLMYKTWHNDHTYMHHDDVYIAS</sequence>
<evidence type="ECO:0000313" key="2">
    <source>
        <dbReference type="Proteomes" id="UP001209878"/>
    </source>
</evidence>
<reference evidence="1" key="1">
    <citation type="journal article" date="2023" name="Mol. Biol. Evol.">
        <title>Third-Generation Sequencing Reveals the Adaptive Role of the Epigenome in Three Deep-Sea Polychaetes.</title>
        <authorList>
            <person name="Perez M."/>
            <person name="Aroh O."/>
            <person name="Sun Y."/>
            <person name="Lan Y."/>
            <person name="Juniper S.K."/>
            <person name="Young C.R."/>
            <person name="Angers B."/>
            <person name="Qian P.Y."/>
        </authorList>
    </citation>
    <scope>NUCLEOTIDE SEQUENCE</scope>
    <source>
        <strain evidence="1">R07B-5</strain>
    </source>
</reference>
<dbReference type="EMBL" id="JAODUO010000239">
    <property type="protein sequence ID" value="KAK2185351.1"/>
    <property type="molecule type" value="Genomic_DNA"/>
</dbReference>
<proteinExistence type="predicted"/>
<dbReference type="AlphaFoldDB" id="A0AAD9NZP1"/>
<evidence type="ECO:0000313" key="1">
    <source>
        <dbReference type="EMBL" id="KAK2185351.1"/>
    </source>
</evidence>
<protein>
    <submittedName>
        <fullName evidence="1">Uncharacterized protein</fullName>
    </submittedName>
</protein>
<dbReference type="Proteomes" id="UP001209878">
    <property type="component" value="Unassembled WGS sequence"/>
</dbReference>
<accession>A0AAD9NZP1</accession>
<keyword evidence="2" id="KW-1185">Reference proteome</keyword>
<organism evidence="1 2">
    <name type="scientific">Ridgeia piscesae</name>
    <name type="common">Tubeworm</name>
    <dbReference type="NCBI Taxonomy" id="27915"/>
    <lineage>
        <taxon>Eukaryota</taxon>
        <taxon>Metazoa</taxon>
        <taxon>Spiralia</taxon>
        <taxon>Lophotrochozoa</taxon>
        <taxon>Annelida</taxon>
        <taxon>Polychaeta</taxon>
        <taxon>Sedentaria</taxon>
        <taxon>Canalipalpata</taxon>
        <taxon>Sabellida</taxon>
        <taxon>Siboglinidae</taxon>
        <taxon>Ridgeia</taxon>
    </lineage>
</organism>
<gene>
    <name evidence="1" type="ORF">NP493_239g03013</name>
</gene>
<comment type="caution">
    <text evidence="1">The sequence shown here is derived from an EMBL/GenBank/DDBJ whole genome shotgun (WGS) entry which is preliminary data.</text>
</comment>
<name>A0AAD9NZP1_RIDPI</name>